<dbReference type="OrthoDB" id="9180677at2"/>
<dbReference type="PANTHER" id="PTHR36114:SF4">
    <property type="entry name" value="CUPIN 2 CONSERVED BARREL DOMAIN-CONTAINING PROTEIN"/>
    <property type="match status" value="1"/>
</dbReference>
<dbReference type="EMBL" id="FMWD01000005">
    <property type="protein sequence ID" value="SCZ59022.1"/>
    <property type="molecule type" value="Genomic_DNA"/>
</dbReference>
<dbReference type="PANTHER" id="PTHR36114">
    <property type="entry name" value="16.7 KDA PROTEIN IN WHIE LOCUS"/>
    <property type="match status" value="1"/>
</dbReference>
<dbReference type="InterPro" id="IPR011051">
    <property type="entry name" value="RmlC_Cupin_sf"/>
</dbReference>
<keyword evidence="3" id="KW-1185">Reference proteome</keyword>
<dbReference type="Proteomes" id="UP000199648">
    <property type="component" value="Unassembled WGS sequence"/>
</dbReference>
<dbReference type="InterPro" id="IPR052044">
    <property type="entry name" value="PKS_Associated_Protein"/>
</dbReference>
<evidence type="ECO:0000313" key="3">
    <source>
        <dbReference type="Proteomes" id="UP000199648"/>
    </source>
</evidence>
<dbReference type="CDD" id="cd02214">
    <property type="entry name" value="cupin_MJ1618"/>
    <property type="match status" value="1"/>
</dbReference>
<dbReference type="SUPFAM" id="SSF51182">
    <property type="entry name" value="RmlC-like cupins"/>
    <property type="match status" value="1"/>
</dbReference>
<evidence type="ECO:0000259" key="1">
    <source>
        <dbReference type="Pfam" id="PF07883"/>
    </source>
</evidence>
<name>A0A1G5QBI8_9GAMM</name>
<dbReference type="InterPro" id="IPR014710">
    <property type="entry name" value="RmlC-like_jellyroll"/>
</dbReference>
<dbReference type="InterPro" id="IPR013096">
    <property type="entry name" value="Cupin_2"/>
</dbReference>
<feature type="domain" description="Cupin type-2" evidence="1">
    <location>
        <begin position="49"/>
        <end position="115"/>
    </location>
</feature>
<dbReference type="GO" id="GO:0016853">
    <property type="term" value="F:isomerase activity"/>
    <property type="evidence" value="ECO:0007669"/>
    <property type="project" value="UniProtKB-KW"/>
</dbReference>
<reference evidence="2 3" key="1">
    <citation type="submission" date="2016-10" db="EMBL/GenBank/DDBJ databases">
        <authorList>
            <person name="de Groot N.N."/>
        </authorList>
    </citation>
    <scope>NUCLEOTIDE SEQUENCE [LARGE SCALE GENOMIC DNA]</scope>
    <source>
        <strain evidence="2 3">HLD2</strain>
    </source>
</reference>
<keyword evidence="2" id="KW-0413">Isomerase</keyword>
<dbReference type="STRING" id="415747.SAMN03097708_01769"/>
<dbReference type="AlphaFoldDB" id="A0A1G5QBI8"/>
<proteinExistence type="predicted"/>
<sequence length="130" mass="14241">MGSEGDFVTRLRHTRYPEVTPYRTKDGSEIRELMHPAVQGNTEQSLAEATLPVGGKTLLHLHYRSEELYHVSSGEGWLQLGGDRIAIGPGDTICIAPGTAHRLENSGTEPLRVLCCCSPPYSHGDTELLE</sequence>
<organism evidence="2 3">
    <name type="scientific">Thiohalomonas denitrificans</name>
    <dbReference type="NCBI Taxonomy" id="415747"/>
    <lineage>
        <taxon>Bacteria</taxon>
        <taxon>Pseudomonadati</taxon>
        <taxon>Pseudomonadota</taxon>
        <taxon>Gammaproteobacteria</taxon>
        <taxon>Thiohalomonadales</taxon>
        <taxon>Thiohalomonadaceae</taxon>
        <taxon>Thiohalomonas</taxon>
    </lineage>
</organism>
<gene>
    <name evidence="2" type="ORF">SAMN03097708_01769</name>
</gene>
<dbReference type="RefSeq" id="WP_092995581.1">
    <property type="nucleotide sequence ID" value="NZ_FMWD01000005.1"/>
</dbReference>
<accession>A0A1G5QBI8</accession>
<evidence type="ECO:0000313" key="2">
    <source>
        <dbReference type="EMBL" id="SCZ59022.1"/>
    </source>
</evidence>
<dbReference type="Pfam" id="PF07883">
    <property type="entry name" value="Cupin_2"/>
    <property type="match status" value="1"/>
</dbReference>
<dbReference type="Gene3D" id="2.60.120.10">
    <property type="entry name" value="Jelly Rolls"/>
    <property type="match status" value="1"/>
</dbReference>
<protein>
    <submittedName>
        <fullName evidence="2">Mannose-6-phosphate isomerase, cupin superfamily</fullName>
    </submittedName>
</protein>